<accession>A0A6J7WVP4</accession>
<protein>
    <submittedName>
        <fullName evidence="1">Uncharacterized protein</fullName>
    </submittedName>
</protein>
<proteinExistence type="predicted"/>
<name>A0A6J7WVP4_9CAUD</name>
<reference evidence="1" key="1">
    <citation type="submission" date="2020-05" db="EMBL/GenBank/DDBJ databases">
        <authorList>
            <person name="Chiriac C."/>
            <person name="Salcher M."/>
            <person name="Ghai R."/>
            <person name="Kavagutti S V."/>
        </authorList>
    </citation>
    <scope>NUCLEOTIDE SEQUENCE</scope>
</reference>
<sequence>MTVTTKLVLKDMPTTGITGIGGEGGWSGDSDLDFLVEATGTSAPHESLQLHANKNQFTMTRGQNDTFVFVPTNVDDSMVTTKDVERIIFDDKAVALDVNGPAGEVYALLAAALGQSDVNAGLIGVGLALQDKGMTDVQLADLLLSSSVYKAGALGTSNETFVKHVYTNITGSTISLADLTLFTGWLDRNECTQAQLLDAASNLPAFRDATHINLVGMAETGIEYTPFTL</sequence>
<organism evidence="1">
    <name type="scientific">uncultured Caudovirales phage</name>
    <dbReference type="NCBI Taxonomy" id="2100421"/>
    <lineage>
        <taxon>Viruses</taxon>
        <taxon>Duplodnaviria</taxon>
        <taxon>Heunggongvirae</taxon>
        <taxon>Uroviricota</taxon>
        <taxon>Caudoviricetes</taxon>
        <taxon>Peduoviridae</taxon>
        <taxon>Maltschvirus</taxon>
        <taxon>Maltschvirus maltsch</taxon>
    </lineage>
</organism>
<gene>
    <name evidence="1" type="ORF">UFOVP242_79</name>
</gene>
<evidence type="ECO:0000313" key="1">
    <source>
        <dbReference type="EMBL" id="CAB5221797.1"/>
    </source>
</evidence>
<dbReference type="EMBL" id="LR798294">
    <property type="protein sequence ID" value="CAB5221797.1"/>
    <property type="molecule type" value="Genomic_DNA"/>
</dbReference>